<accession>A0A2J6XAD1</accession>
<name>A0A2J6XAD1_9CHLR</name>
<dbReference type="AlphaFoldDB" id="A0A2J6XAD1"/>
<organism evidence="2 3">
    <name type="scientific">Chloroflexus aggregans</name>
    <dbReference type="NCBI Taxonomy" id="152260"/>
    <lineage>
        <taxon>Bacteria</taxon>
        <taxon>Bacillati</taxon>
        <taxon>Chloroflexota</taxon>
        <taxon>Chloroflexia</taxon>
        <taxon>Chloroflexales</taxon>
        <taxon>Chloroflexineae</taxon>
        <taxon>Chloroflexaceae</taxon>
        <taxon>Chloroflexus</taxon>
    </lineage>
</organism>
<reference evidence="2 3" key="1">
    <citation type="submission" date="2018-01" db="EMBL/GenBank/DDBJ databases">
        <title>Metagenomic assembled genomes from two thermal pools in the Uzon Caldera, Kamchatka, Russia.</title>
        <authorList>
            <person name="Wilkins L."/>
            <person name="Ettinger C."/>
        </authorList>
    </citation>
    <scope>NUCLEOTIDE SEQUENCE [LARGE SCALE GENOMIC DNA]</scope>
    <source>
        <strain evidence="2">ZAV-02</strain>
    </source>
</reference>
<evidence type="ECO:0000256" key="1">
    <source>
        <dbReference type="SAM" id="Phobius"/>
    </source>
</evidence>
<dbReference type="EMBL" id="PNIQ01000240">
    <property type="protein sequence ID" value="PMP84485.1"/>
    <property type="molecule type" value="Genomic_DNA"/>
</dbReference>
<proteinExistence type="predicted"/>
<dbReference type="InterPro" id="IPR007060">
    <property type="entry name" value="FtsL/DivIC"/>
</dbReference>
<protein>
    <submittedName>
        <fullName evidence="2">Septation ring formation regulator EzrA</fullName>
    </submittedName>
</protein>
<evidence type="ECO:0000313" key="3">
    <source>
        <dbReference type="Proteomes" id="UP000243376"/>
    </source>
</evidence>
<evidence type="ECO:0000313" key="2">
    <source>
        <dbReference type="EMBL" id="PMP84485.1"/>
    </source>
</evidence>
<keyword evidence="1" id="KW-0812">Transmembrane</keyword>
<keyword evidence="1" id="KW-1133">Transmembrane helix</keyword>
<comment type="caution">
    <text evidence="2">The sequence shown here is derived from an EMBL/GenBank/DDBJ whole genome shotgun (WGS) entry which is preliminary data.</text>
</comment>
<dbReference type="Proteomes" id="UP000243376">
    <property type="component" value="Unassembled WGS sequence"/>
</dbReference>
<dbReference type="Pfam" id="PF04977">
    <property type="entry name" value="DivIC"/>
    <property type="match status" value="1"/>
</dbReference>
<sequence>MLRGRSRRWLAATFPGGGRTVISLAVIALLILFAGGIAVNLVNQLIIARHLERELAAAHSEVSALQATTQALAARLEYERSDAATEAWARDLGLVRDGDIVIVPERVPSAIPQPPPTTPVPSPLPTPPPNWQRWWHAFFP</sequence>
<feature type="transmembrane region" description="Helical" evidence="1">
    <location>
        <begin position="21"/>
        <end position="42"/>
    </location>
</feature>
<keyword evidence="1" id="KW-0472">Membrane</keyword>
<gene>
    <name evidence="2" type="ORF">C0184_03625</name>
</gene>